<dbReference type="eggNOG" id="ENOG502REY3">
    <property type="taxonomic scope" value="Eukaryota"/>
</dbReference>
<accession>K3WG44</accession>
<evidence type="ECO:0000313" key="3">
    <source>
        <dbReference type="Proteomes" id="UP000019132"/>
    </source>
</evidence>
<keyword evidence="3" id="KW-1185">Reference proteome</keyword>
<organism evidence="2 3">
    <name type="scientific">Globisporangium ultimum (strain ATCC 200006 / CBS 805.95 / DAOM BR144)</name>
    <name type="common">Pythium ultimum</name>
    <dbReference type="NCBI Taxonomy" id="431595"/>
    <lineage>
        <taxon>Eukaryota</taxon>
        <taxon>Sar</taxon>
        <taxon>Stramenopiles</taxon>
        <taxon>Oomycota</taxon>
        <taxon>Peronosporomycetes</taxon>
        <taxon>Pythiales</taxon>
        <taxon>Pythiaceae</taxon>
        <taxon>Globisporangium</taxon>
    </lineage>
</organism>
<feature type="compositionally biased region" description="Basic and acidic residues" evidence="1">
    <location>
        <begin position="88"/>
        <end position="127"/>
    </location>
</feature>
<dbReference type="InParanoid" id="K3WG44"/>
<reference evidence="3" key="1">
    <citation type="journal article" date="2010" name="Genome Biol.">
        <title>Genome sequence of the necrotrophic plant pathogen Pythium ultimum reveals original pathogenicity mechanisms and effector repertoire.</title>
        <authorList>
            <person name="Levesque C.A."/>
            <person name="Brouwer H."/>
            <person name="Cano L."/>
            <person name="Hamilton J.P."/>
            <person name="Holt C."/>
            <person name="Huitema E."/>
            <person name="Raffaele S."/>
            <person name="Robideau G.P."/>
            <person name="Thines M."/>
            <person name="Win J."/>
            <person name="Zerillo M.M."/>
            <person name="Beakes G.W."/>
            <person name="Boore J.L."/>
            <person name="Busam D."/>
            <person name="Dumas B."/>
            <person name="Ferriera S."/>
            <person name="Fuerstenberg S.I."/>
            <person name="Gachon C.M."/>
            <person name="Gaulin E."/>
            <person name="Govers F."/>
            <person name="Grenville-Briggs L."/>
            <person name="Horner N."/>
            <person name="Hostetler J."/>
            <person name="Jiang R.H."/>
            <person name="Johnson J."/>
            <person name="Krajaejun T."/>
            <person name="Lin H."/>
            <person name="Meijer H.J."/>
            <person name="Moore B."/>
            <person name="Morris P."/>
            <person name="Phuntmart V."/>
            <person name="Puiu D."/>
            <person name="Shetty J."/>
            <person name="Stajich J.E."/>
            <person name="Tripathy S."/>
            <person name="Wawra S."/>
            <person name="van West P."/>
            <person name="Whitty B.R."/>
            <person name="Coutinho P.M."/>
            <person name="Henrissat B."/>
            <person name="Martin F."/>
            <person name="Thomas P.D."/>
            <person name="Tyler B.M."/>
            <person name="De Vries R.P."/>
            <person name="Kamoun S."/>
            <person name="Yandell M."/>
            <person name="Tisserat N."/>
            <person name="Buell C.R."/>
        </authorList>
    </citation>
    <scope>NUCLEOTIDE SEQUENCE</scope>
    <source>
        <strain evidence="3">DAOM:BR144</strain>
    </source>
</reference>
<reference evidence="3" key="2">
    <citation type="submission" date="2010-04" db="EMBL/GenBank/DDBJ databases">
        <authorList>
            <person name="Buell R."/>
            <person name="Hamilton J."/>
            <person name="Hostetler J."/>
        </authorList>
    </citation>
    <scope>NUCLEOTIDE SEQUENCE [LARGE SCALE GENOMIC DNA]</scope>
    <source>
        <strain evidence="3">DAOM:BR144</strain>
    </source>
</reference>
<dbReference type="AlphaFoldDB" id="K3WG44"/>
<evidence type="ECO:0000256" key="1">
    <source>
        <dbReference type="SAM" id="MobiDB-lite"/>
    </source>
</evidence>
<reference evidence="2" key="3">
    <citation type="submission" date="2015-02" db="UniProtKB">
        <authorList>
            <consortium name="EnsemblProtists"/>
        </authorList>
    </citation>
    <scope>IDENTIFICATION</scope>
    <source>
        <strain evidence="2">DAOM BR144</strain>
    </source>
</reference>
<dbReference type="HOGENOM" id="CLU_135336_0_0_1"/>
<dbReference type="OMA" id="REHEXKE"/>
<dbReference type="EMBL" id="GL376567">
    <property type="status" value="NOT_ANNOTATED_CDS"/>
    <property type="molecule type" value="Genomic_DNA"/>
</dbReference>
<evidence type="ECO:0000313" key="2">
    <source>
        <dbReference type="EnsemblProtists" id="PYU1_T003935"/>
    </source>
</evidence>
<feature type="region of interest" description="Disordered" evidence="1">
    <location>
        <begin position="1"/>
        <end position="20"/>
    </location>
</feature>
<dbReference type="VEuPathDB" id="FungiDB:PYU1_G003925"/>
<name>K3WG44_GLOUD</name>
<feature type="region of interest" description="Disordered" evidence="1">
    <location>
        <begin position="76"/>
        <end position="145"/>
    </location>
</feature>
<dbReference type="EnsemblProtists" id="PYU1_T003935">
    <property type="protein sequence ID" value="PYU1_T003935"/>
    <property type="gene ID" value="PYU1_G003925"/>
</dbReference>
<protein>
    <submittedName>
        <fullName evidence="2">Uncharacterized protein</fullName>
    </submittedName>
</protein>
<dbReference type="Proteomes" id="UP000019132">
    <property type="component" value="Unassembled WGS sequence"/>
</dbReference>
<proteinExistence type="predicted"/>
<sequence length="155" mass="18175">MGAAAVSIVSPQPQQDASALVNGRDEDAMQDLCDRHMLELLEQELAQVQRLKNDAQLGIERLLDEQKRLEFLERREKAQEAKNASQHSRMDRIQQLQEQERLRRQALVEEQQRAEKERRAQIEEARRKQAHSIQTHEDQDLDNLDDFLAQESSYF</sequence>